<keyword evidence="3" id="KW-1185">Reference proteome</keyword>
<evidence type="ECO:0000313" key="2">
    <source>
        <dbReference type="EMBL" id="TIA92723.1"/>
    </source>
</evidence>
<gene>
    <name evidence="2" type="ORF">E3P99_00475</name>
</gene>
<organism evidence="2 3">
    <name type="scientific">Wallemia hederae</name>
    <dbReference type="NCBI Taxonomy" id="1540922"/>
    <lineage>
        <taxon>Eukaryota</taxon>
        <taxon>Fungi</taxon>
        <taxon>Dikarya</taxon>
        <taxon>Basidiomycota</taxon>
        <taxon>Wallemiomycotina</taxon>
        <taxon>Wallemiomycetes</taxon>
        <taxon>Wallemiales</taxon>
        <taxon>Wallemiaceae</taxon>
        <taxon>Wallemia</taxon>
    </lineage>
</organism>
<comment type="caution">
    <text evidence="2">The sequence shown here is derived from an EMBL/GenBank/DDBJ whole genome shotgun (WGS) entry which is preliminary data.</text>
</comment>
<feature type="compositionally biased region" description="Basic and acidic residues" evidence="1">
    <location>
        <begin position="89"/>
        <end position="101"/>
    </location>
</feature>
<accession>A0A4V4LU32</accession>
<protein>
    <submittedName>
        <fullName evidence="2">Uncharacterized protein</fullName>
    </submittedName>
</protein>
<feature type="compositionally biased region" description="Polar residues" evidence="1">
    <location>
        <begin position="1"/>
        <end position="19"/>
    </location>
</feature>
<proteinExistence type="predicted"/>
<dbReference type="EMBL" id="SPNW01000005">
    <property type="protein sequence ID" value="TIA92723.1"/>
    <property type="molecule type" value="Genomic_DNA"/>
</dbReference>
<dbReference type="Proteomes" id="UP000310189">
    <property type="component" value="Unassembled WGS sequence"/>
</dbReference>
<name>A0A4V4LU32_9BASI</name>
<feature type="compositionally biased region" description="Basic and acidic residues" evidence="1">
    <location>
        <begin position="45"/>
        <end position="58"/>
    </location>
</feature>
<reference evidence="2 3" key="1">
    <citation type="submission" date="2019-03" db="EMBL/GenBank/DDBJ databases">
        <title>Sequencing 23 genomes of Wallemia ichthyophaga.</title>
        <authorList>
            <person name="Gostincar C."/>
        </authorList>
    </citation>
    <scope>NUCLEOTIDE SEQUENCE [LARGE SCALE GENOMIC DNA]</scope>
    <source>
        <strain evidence="2 3">EXF-5753</strain>
    </source>
</reference>
<sequence>MSHTTTADQNKFKKTSQTIGKPATTDHNIADDLIKQGPPLNLENPPRDASHSLEHDLANKGQASGHRHTDARMEDALAREGKKYHKHPHDIAADPRIDSDQLGRQNNV</sequence>
<evidence type="ECO:0000313" key="3">
    <source>
        <dbReference type="Proteomes" id="UP000310189"/>
    </source>
</evidence>
<feature type="region of interest" description="Disordered" evidence="1">
    <location>
        <begin position="1"/>
        <end position="108"/>
    </location>
</feature>
<feature type="compositionally biased region" description="Basic and acidic residues" evidence="1">
    <location>
        <begin position="67"/>
        <end position="81"/>
    </location>
</feature>
<dbReference type="OrthoDB" id="3224585at2759"/>
<dbReference type="AlphaFoldDB" id="A0A4V4LU32"/>
<evidence type="ECO:0000256" key="1">
    <source>
        <dbReference type="SAM" id="MobiDB-lite"/>
    </source>
</evidence>